<sequence>LAYVEWFTSFQQPEAHHGMMSCTKFASVSDIRRDVHLFPNFGAVAPREWTGSTVLELCSSFFVNLFSERHTYLTIV</sequence>
<evidence type="ECO:0000313" key="1">
    <source>
        <dbReference type="EMBL" id="KAG2080595.1"/>
    </source>
</evidence>
<dbReference type="Proteomes" id="UP000823399">
    <property type="component" value="Unassembled WGS sequence"/>
</dbReference>
<dbReference type="AlphaFoldDB" id="A0A9P7EW96"/>
<protein>
    <submittedName>
        <fullName evidence="2">Uncharacterized protein</fullName>
    </submittedName>
</protein>
<proteinExistence type="predicted"/>
<name>A0A9P7EW96_9AGAM</name>
<dbReference type="EMBL" id="JABBWM010000095">
    <property type="protein sequence ID" value="KAG2091667.1"/>
    <property type="molecule type" value="Genomic_DNA"/>
</dbReference>
<evidence type="ECO:0000313" key="3">
    <source>
        <dbReference type="Proteomes" id="UP000823399"/>
    </source>
</evidence>
<feature type="non-terminal residue" evidence="2">
    <location>
        <position position="1"/>
    </location>
</feature>
<reference evidence="2" key="1">
    <citation type="journal article" date="2020" name="New Phytol.">
        <title>Comparative genomics reveals dynamic genome evolution in host specialist ectomycorrhizal fungi.</title>
        <authorList>
            <person name="Lofgren L.A."/>
            <person name="Nguyen N.H."/>
            <person name="Vilgalys R."/>
            <person name="Ruytinx J."/>
            <person name="Liao H.L."/>
            <person name="Branco S."/>
            <person name="Kuo A."/>
            <person name="LaButti K."/>
            <person name="Lipzen A."/>
            <person name="Andreopoulos W."/>
            <person name="Pangilinan J."/>
            <person name="Riley R."/>
            <person name="Hundley H."/>
            <person name="Na H."/>
            <person name="Barry K."/>
            <person name="Grigoriev I.V."/>
            <person name="Stajich J.E."/>
            <person name="Kennedy P.G."/>
        </authorList>
    </citation>
    <scope>NUCLEOTIDE SEQUENCE</scope>
    <source>
        <strain evidence="2">FC423</strain>
    </source>
</reference>
<dbReference type="OrthoDB" id="3202223at2759"/>
<evidence type="ECO:0000313" key="2">
    <source>
        <dbReference type="EMBL" id="KAG2091667.1"/>
    </source>
</evidence>
<dbReference type="RefSeq" id="XP_041286627.1">
    <property type="nucleotide sequence ID" value="XM_041431910.1"/>
</dbReference>
<organism evidence="2 3">
    <name type="scientific">Suillus discolor</name>
    <dbReference type="NCBI Taxonomy" id="1912936"/>
    <lineage>
        <taxon>Eukaryota</taxon>
        <taxon>Fungi</taxon>
        <taxon>Dikarya</taxon>
        <taxon>Basidiomycota</taxon>
        <taxon>Agaricomycotina</taxon>
        <taxon>Agaricomycetes</taxon>
        <taxon>Agaricomycetidae</taxon>
        <taxon>Boletales</taxon>
        <taxon>Suillineae</taxon>
        <taxon>Suillaceae</taxon>
        <taxon>Suillus</taxon>
    </lineage>
</organism>
<accession>A0A9P7EW96</accession>
<comment type="caution">
    <text evidence="2">The sequence shown here is derived from an EMBL/GenBank/DDBJ whole genome shotgun (WGS) entry which is preliminary data.</text>
</comment>
<keyword evidence="3" id="KW-1185">Reference proteome</keyword>
<dbReference type="EMBL" id="JABBWM010000508">
    <property type="protein sequence ID" value="KAG2080595.1"/>
    <property type="molecule type" value="Genomic_DNA"/>
</dbReference>
<dbReference type="GeneID" id="64694169"/>
<gene>
    <name evidence="2" type="ORF">F5147DRAFT_586178</name>
    <name evidence="1" type="ORF">F5147DRAFT_591406</name>
</gene>